<evidence type="ECO:0000313" key="3">
    <source>
        <dbReference type="Proteomes" id="UP000032180"/>
    </source>
</evidence>
<keyword evidence="3" id="KW-1185">Reference proteome</keyword>
<dbReference type="EnsemblPlants" id="LPERR07G08650.1">
    <property type="protein sequence ID" value="LPERR07G08650.1"/>
    <property type="gene ID" value="LPERR07G08650"/>
</dbReference>
<name>A0A0D9WXM6_9ORYZ</name>
<evidence type="ECO:0000313" key="2">
    <source>
        <dbReference type="EnsemblPlants" id="LPERR07G08650.1"/>
    </source>
</evidence>
<dbReference type="Gramene" id="LPERR07G08650.1">
    <property type="protein sequence ID" value="LPERR07G08650.1"/>
    <property type="gene ID" value="LPERR07G08650"/>
</dbReference>
<dbReference type="AlphaFoldDB" id="A0A0D9WXM6"/>
<protein>
    <recommendedName>
        <fullName evidence="4">DUF834 domain-containing protein</fullName>
    </recommendedName>
</protein>
<feature type="compositionally biased region" description="Low complexity" evidence="1">
    <location>
        <begin position="75"/>
        <end position="86"/>
    </location>
</feature>
<accession>A0A0D9WXM6</accession>
<dbReference type="HOGENOM" id="CLU_2124658_0_0_1"/>
<dbReference type="Proteomes" id="UP000032180">
    <property type="component" value="Chromosome 7"/>
</dbReference>
<reference evidence="2 3" key="1">
    <citation type="submission" date="2012-08" db="EMBL/GenBank/DDBJ databases">
        <title>Oryza genome evolution.</title>
        <authorList>
            <person name="Wing R.A."/>
        </authorList>
    </citation>
    <scope>NUCLEOTIDE SEQUENCE</scope>
</reference>
<proteinExistence type="predicted"/>
<feature type="compositionally biased region" description="Basic and acidic residues" evidence="1">
    <location>
        <begin position="105"/>
        <end position="114"/>
    </location>
</feature>
<reference evidence="3" key="2">
    <citation type="submission" date="2013-12" db="EMBL/GenBank/DDBJ databases">
        <authorList>
            <person name="Yu Y."/>
            <person name="Lee S."/>
            <person name="de Baynast K."/>
            <person name="Wissotski M."/>
            <person name="Liu L."/>
            <person name="Talag J."/>
            <person name="Goicoechea J."/>
            <person name="Angelova A."/>
            <person name="Jetty R."/>
            <person name="Kudrna D."/>
            <person name="Golser W."/>
            <person name="Rivera L."/>
            <person name="Zhang J."/>
            <person name="Wing R."/>
        </authorList>
    </citation>
    <scope>NUCLEOTIDE SEQUENCE</scope>
</reference>
<evidence type="ECO:0008006" key="4">
    <source>
        <dbReference type="Google" id="ProtNLM"/>
    </source>
</evidence>
<feature type="region of interest" description="Disordered" evidence="1">
    <location>
        <begin position="34"/>
        <end position="114"/>
    </location>
</feature>
<evidence type="ECO:0000256" key="1">
    <source>
        <dbReference type="SAM" id="MobiDB-lite"/>
    </source>
</evidence>
<reference evidence="2" key="3">
    <citation type="submission" date="2015-04" db="UniProtKB">
        <authorList>
            <consortium name="EnsemblPlants"/>
        </authorList>
    </citation>
    <scope>IDENTIFICATION</scope>
</reference>
<organism evidence="2 3">
    <name type="scientific">Leersia perrieri</name>
    <dbReference type="NCBI Taxonomy" id="77586"/>
    <lineage>
        <taxon>Eukaryota</taxon>
        <taxon>Viridiplantae</taxon>
        <taxon>Streptophyta</taxon>
        <taxon>Embryophyta</taxon>
        <taxon>Tracheophyta</taxon>
        <taxon>Spermatophyta</taxon>
        <taxon>Magnoliopsida</taxon>
        <taxon>Liliopsida</taxon>
        <taxon>Poales</taxon>
        <taxon>Poaceae</taxon>
        <taxon>BOP clade</taxon>
        <taxon>Oryzoideae</taxon>
        <taxon>Oryzeae</taxon>
        <taxon>Oryzinae</taxon>
        <taxon>Leersia</taxon>
    </lineage>
</organism>
<sequence length="114" mass="11765">MGLKHRRICSLRIAAKPVEGEPCGPADLVPVAGMMAAAATRDPDPESSPPGSDRSCRGGGRGRSRRHGGLIVPVEGTGAAAATLEGTEMRQRPDPESSPPASDGKCGDEQHLRS</sequence>